<dbReference type="InterPro" id="IPR032795">
    <property type="entry name" value="DUF3741-assoc"/>
</dbReference>
<organism evidence="5 6">
    <name type="scientific">Coptis chinensis</name>
    <dbReference type="NCBI Taxonomy" id="261450"/>
    <lineage>
        <taxon>Eukaryota</taxon>
        <taxon>Viridiplantae</taxon>
        <taxon>Streptophyta</taxon>
        <taxon>Embryophyta</taxon>
        <taxon>Tracheophyta</taxon>
        <taxon>Spermatophyta</taxon>
        <taxon>Magnoliopsida</taxon>
        <taxon>Ranunculales</taxon>
        <taxon>Ranunculaceae</taxon>
        <taxon>Coptidoideae</taxon>
        <taxon>Coptis</taxon>
    </lineage>
</organism>
<feature type="region of interest" description="Disordered" evidence="1">
    <location>
        <begin position="532"/>
        <end position="604"/>
    </location>
</feature>
<evidence type="ECO:0000313" key="6">
    <source>
        <dbReference type="Proteomes" id="UP000631114"/>
    </source>
</evidence>
<feature type="compositionally biased region" description="Polar residues" evidence="1">
    <location>
        <begin position="118"/>
        <end position="139"/>
    </location>
</feature>
<feature type="region of interest" description="Disordered" evidence="1">
    <location>
        <begin position="47"/>
        <end position="82"/>
    </location>
</feature>
<dbReference type="EMBL" id="JADFTS010000004">
    <property type="protein sequence ID" value="KAF9610025.1"/>
    <property type="molecule type" value="Genomic_DNA"/>
</dbReference>
<comment type="caution">
    <text evidence="5">The sequence shown here is derived from an EMBL/GenBank/DDBJ whole genome shotgun (WGS) entry which is preliminary data.</text>
</comment>
<keyword evidence="6" id="KW-1185">Reference proteome</keyword>
<reference evidence="5 6" key="1">
    <citation type="submission" date="2020-10" db="EMBL/GenBank/DDBJ databases">
        <title>The Coptis chinensis genome and diversification of protoberbering-type alkaloids.</title>
        <authorList>
            <person name="Wang B."/>
            <person name="Shu S."/>
            <person name="Song C."/>
            <person name="Liu Y."/>
        </authorList>
    </citation>
    <scope>NUCLEOTIDE SEQUENCE [LARGE SCALE GENOMIC DNA]</scope>
    <source>
        <strain evidence="5">HL-2020</strain>
        <tissue evidence="5">Leaf</tissue>
    </source>
</reference>
<feature type="domain" description="DUF3741" evidence="2">
    <location>
        <begin position="206"/>
        <end position="250"/>
    </location>
</feature>
<feature type="compositionally biased region" description="Basic and acidic residues" evidence="1">
    <location>
        <begin position="548"/>
        <end position="559"/>
    </location>
</feature>
<feature type="compositionally biased region" description="Polar residues" evidence="1">
    <location>
        <begin position="538"/>
        <end position="547"/>
    </location>
</feature>
<gene>
    <name evidence="5" type="ORF">IFM89_019665</name>
</gene>
<feature type="compositionally biased region" description="Basic and acidic residues" evidence="1">
    <location>
        <begin position="47"/>
        <end position="61"/>
    </location>
</feature>
<evidence type="ECO:0000259" key="2">
    <source>
        <dbReference type="Pfam" id="PF12552"/>
    </source>
</evidence>
<dbReference type="InterPro" id="IPR025486">
    <property type="entry name" value="DUF4378"/>
</dbReference>
<dbReference type="Pfam" id="PF14309">
    <property type="entry name" value="DUF4378"/>
    <property type="match status" value="1"/>
</dbReference>
<proteinExistence type="predicted"/>
<dbReference type="PANTHER" id="PTHR46634">
    <property type="entry name" value="M REDUCTASE II SUBUNIT GAMMA, PUTATIVE (DUF3741)-RELATED"/>
    <property type="match status" value="1"/>
</dbReference>
<dbReference type="InterPro" id="IPR022212">
    <property type="entry name" value="DUF3741"/>
</dbReference>
<accession>A0A835HZW5</accession>
<evidence type="ECO:0000256" key="1">
    <source>
        <dbReference type="SAM" id="MobiDB-lite"/>
    </source>
</evidence>
<evidence type="ECO:0000259" key="4">
    <source>
        <dbReference type="Pfam" id="PF14383"/>
    </source>
</evidence>
<evidence type="ECO:0008006" key="7">
    <source>
        <dbReference type="Google" id="ProtNLM"/>
    </source>
</evidence>
<dbReference type="Pfam" id="PF14383">
    <property type="entry name" value="VARLMGL"/>
    <property type="match status" value="1"/>
</dbReference>
<name>A0A835HZW5_9MAGN</name>
<feature type="region of interest" description="Disordered" evidence="1">
    <location>
        <begin position="618"/>
        <end position="687"/>
    </location>
</feature>
<dbReference type="OrthoDB" id="1932693at2759"/>
<evidence type="ECO:0000259" key="3">
    <source>
        <dbReference type="Pfam" id="PF14309"/>
    </source>
</evidence>
<feature type="domain" description="DUF3741" evidence="4">
    <location>
        <begin position="96"/>
        <end position="118"/>
    </location>
</feature>
<protein>
    <recommendedName>
        <fullName evidence="7">DUF4378 domain-containing protein</fullName>
    </recommendedName>
</protein>
<feature type="compositionally biased region" description="Basic and acidic residues" evidence="1">
    <location>
        <begin position="646"/>
        <end position="671"/>
    </location>
</feature>
<evidence type="ECO:0000313" key="5">
    <source>
        <dbReference type="EMBL" id="KAF9610025.1"/>
    </source>
</evidence>
<feature type="domain" description="DUF4378" evidence="3">
    <location>
        <begin position="818"/>
        <end position="984"/>
    </location>
</feature>
<dbReference type="Pfam" id="PF12552">
    <property type="entry name" value="DUF3741"/>
    <property type="match status" value="1"/>
</dbReference>
<feature type="region of interest" description="Disordered" evidence="1">
    <location>
        <begin position="335"/>
        <end position="357"/>
    </location>
</feature>
<sequence length="994" mass="111471">MHDSSNRSGLNIEKPFPGCMGRVVNLLDFGPRMTANRLLTDKPHSDDLVKKAFDPTRDQAEGKIMPNELRRSSSKKKSNGTPMKMLIAQEMSKEVESKQKPPSLVAKLMGLDTLPEQQLTPTSQRSQTRSHLQNSLSRPQTPPRYLQPEGGFLDKQMQCGMHPFQDQQEYKDVYEVWQQSPKISNVEQHKSQGHEKPNDAGMDLVRQKFKEAKRLATDENLRQSKEFQEALEVLSSNKELFLKFLQEPNSLFSQQLYELQSVPSFPHTKRITVLRPSKSMGNNRYDGFEETSKKPVQKQNQLEVDAWNKNMSRSSSLTSQKNDCSIHPTRIVVLKPSPGKSHNIKAVASSPSMSPRMLHSRDYFGESEDDEAQSSRVVAKEITEQMRDTLSSYPREDTMLSSVFSNGYVGDESSFNRSDNEYVGEGNLSDSEIMTPTSKISWDYVNKLGSPFSSSFSRVSCSPESSVCREAKKRLSERWAMMTTNGNGEEQRQVRRSSSTLGEMLALSETKKLAGSTVEGIEELSVLSSRSCGGEQELTGSTSCLSSSEKKDETGHDSPKNLLRSRSVPVSSTAYGSRLNVEVPDSENSKSNIPKEAEKSKNVKSSFKGKVSSLFFLRNKKNNKDKSKASPSADSQNKCESAIAEAPKESEQHAPIERSDDISRGITKSDLEEGPSPNPGVILSKTDPLPSAYVEKKQGTVSHEAVLSIEKTAHARIQSENHDQPSPVSVLDASFEDEDTTPQSAGSVKPDLQGSVLLHHPLQSNLISKSPPIESLARSLSWDDASIWLHKMNQTIRRFRLSRMKNKSGCYSSKNWFSSAGLDNKENFDTIFSSWHSQECPLDPLLLGKFVNLQEDKLPWHEARGRQRRSKQKLIFDCINEALVDIKMYKSNASLWVGVSSAGHKRVSLGEPVTAEDIWNRLREWFSENTKCFAGESDDNNSLVVERVVKKEVVGREWIEHMSMEVDGIGKEIEGKVLEELVEDTLFELTGWLH</sequence>
<dbReference type="Proteomes" id="UP000631114">
    <property type="component" value="Unassembled WGS sequence"/>
</dbReference>
<feature type="region of interest" description="Disordered" evidence="1">
    <location>
        <begin position="118"/>
        <end position="151"/>
    </location>
</feature>
<dbReference type="PANTHER" id="PTHR46634:SF3">
    <property type="entry name" value="M REDUCTASE II SUBUNIT GAMMA, PUTATIVE (DUF3741)-RELATED"/>
    <property type="match status" value="1"/>
</dbReference>
<dbReference type="AlphaFoldDB" id="A0A835HZW5"/>